<dbReference type="RefSeq" id="WP_213002085.1">
    <property type="nucleotide sequence ID" value="NZ_BAAATW010000001.1"/>
</dbReference>
<feature type="domain" description="Mycothiol-dependent maleylpyruvate isomerase metal-binding" evidence="1">
    <location>
        <begin position="14"/>
        <end position="62"/>
    </location>
</feature>
<accession>A0A919T1L8</accession>
<dbReference type="SUPFAM" id="SSF109854">
    <property type="entry name" value="DinB/YfiT-like putative metalloenzymes"/>
    <property type="match status" value="1"/>
</dbReference>
<proteinExistence type="predicted"/>
<dbReference type="Proteomes" id="UP000680865">
    <property type="component" value="Unassembled WGS sequence"/>
</dbReference>
<evidence type="ECO:0000313" key="3">
    <source>
        <dbReference type="Proteomes" id="UP000680865"/>
    </source>
</evidence>
<evidence type="ECO:0000313" key="2">
    <source>
        <dbReference type="EMBL" id="GIM81476.1"/>
    </source>
</evidence>
<gene>
    <name evidence="2" type="ORF">Aco04nite_76690</name>
</gene>
<sequence length="176" mass="18806">MSAHELVTPALEPTIAVVKAVRPEQLDLPTPCGNFTVRQLLDHMAGTATWLSSAAGVKSEPPESLEDRYAILGTVYSDPKSWEGEISMGNAPMPAPMVGGMTIGEVVVHGWDLATATGQHPQWAPEVLDFLLEDVAKTADLGRQMEAYGKEIPIPADAPPLDRILGLTGRDPAWTA</sequence>
<dbReference type="InterPro" id="IPR024344">
    <property type="entry name" value="MDMPI_metal-binding"/>
</dbReference>
<reference evidence="2" key="1">
    <citation type="submission" date="2021-03" db="EMBL/GenBank/DDBJ databases">
        <title>Whole genome shotgun sequence of Actinoplanes consettensis NBRC 14913.</title>
        <authorList>
            <person name="Komaki H."/>
            <person name="Tamura T."/>
        </authorList>
    </citation>
    <scope>NUCLEOTIDE SEQUENCE</scope>
    <source>
        <strain evidence="2">NBRC 14913</strain>
    </source>
</reference>
<dbReference type="InterPro" id="IPR017517">
    <property type="entry name" value="Maleyloyr_isom"/>
</dbReference>
<dbReference type="InterPro" id="IPR034660">
    <property type="entry name" value="DinB/YfiT-like"/>
</dbReference>
<keyword evidence="3" id="KW-1185">Reference proteome</keyword>
<evidence type="ECO:0000259" key="1">
    <source>
        <dbReference type="Pfam" id="PF11716"/>
    </source>
</evidence>
<dbReference type="AlphaFoldDB" id="A0A919T1L8"/>
<dbReference type="GO" id="GO:0046872">
    <property type="term" value="F:metal ion binding"/>
    <property type="evidence" value="ECO:0007669"/>
    <property type="project" value="InterPro"/>
</dbReference>
<name>A0A919T1L8_9ACTN</name>
<dbReference type="InterPro" id="IPR017520">
    <property type="entry name" value="CHP03086"/>
</dbReference>
<dbReference type="NCBIfam" id="TIGR03083">
    <property type="entry name" value="maleylpyruvate isomerase family mycothiol-dependent enzyme"/>
    <property type="match status" value="1"/>
</dbReference>
<protein>
    <submittedName>
        <fullName evidence="2">TIGR03086 family protein</fullName>
    </submittedName>
</protein>
<dbReference type="NCBIfam" id="TIGR03086">
    <property type="entry name" value="TIGR03086 family metal-binding protein"/>
    <property type="match status" value="1"/>
</dbReference>
<dbReference type="EMBL" id="BOQP01000047">
    <property type="protein sequence ID" value="GIM81476.1"/>
    <property type="molecule type" value="Genomic_DNA"/>
</dbReference>
<dbReference type="Pfam" id="PF11716">
    <property type="entry name" value="MDMPI_N"/>
    <property type="match status" value="1"/>
</dbReference>
<organism evidence="2 3">
    <name type="scientific">Winogradskya consettensis</name>
    <dbReference type="NCBI Taxonomy" id="113560"/>
    <lineage>
        <taxon>Bacteria</taxon>
        <taxon>Bacillati</taxon>
        <taxon>Actinomycetota</taxon>
        <taxon>Actinomycetes</taxon>
        <taxon>Micromonosporales</taxon>
        <taxon>Micromonosporaceae</taxon>
        <taxon>Winogradskya</taxon>
    </lineage>
</organism>
<comment type="caution">
    <text evidence="2">The sequence shown here is derived from an EMBL/GenBank/DDBJ whole genome shotgun (WGS) entry which is preliminary data.</text>
</comment>